<sequence length="323" mass="34096">MQITERANIVLRLLAGLHAAGVTRTVIMPENAGIRAHVGRGLHRSETRSEHRFPAVEYLDMPVTSTTRDSVVAAGLMVKAGVAAIIVLGGDGTHRAVVSACGNVPIAGVSTGTNNAFPKFNEPTIVGLAVGLATMQPGLKDIGFEDNKWLEVDIAGHREIALVDVAIVAESYVGARALWRVENFRELFVAFAEPEVIGMSAIAGLLDPVDRASPQGRHVVFDPSAAPAHLVQAPIGPGLIETVGIKSWGPLLPDAPVAVTPLQGSIALDGERELSFSRSDRPVVTLRNSAFRTINLSACMKFGGAALLSRSARMAAKNKPEES</sequence>
<dbReference type="PANTHER" id="PTHR40697:SF3">
    <property type="entry name" value="ACETOIN CATABOLISM PROTEIN X"/>
    <property type="match status" value="1"/>
</dbReference>
<dbReference type="InterPro" id="IPR017438">
    <property type="entry name" value="ATP-NAD_kinase_N"/>
</dbReference>
<dbReference type="InterPro" id="IPR011391">
    <property type="entry name" value="AcoX_kinase"/>
</dbReference>
<name>A0A3B0THY8_9ZZZZ</name>
<dbReference type="EMBL" id="UOEM01000034">
    <property type="protein sequence ID" value="VAW11769.1"/>
    <property type="molecule type" value="Genomic_DNA"/>
</dbReference>
<dbReference type="InterPro" id="IPR016064">
    <property type="entry name" value="NAD/diacylglycerol_kinase_sf"/>
</dbReference>
<dbReference type="AlphaFoldDB" id="A0A3B0THY8"/>
<dbReference type="PIRSF" id="PIRSF018567">
    <property type="entry name" value="AcoX"/>
    <property type="match status" value="1"/>
</dbReference>
<evidence type="ECO:0000313" key="1">
    <source>
        <dbReference type="EMBL" id="VAW11769.1"/>
    </source>
</evidence>
<keyword evidence="1" id="KW-0808">Transferase</keyword>
<dbReference type="InterPro" id="IPR002504">
    <property type="entry name" value="NADK"/>
</dbReference>
<reference evidence="1" key="1">
    <citation type="submission" date="2018-06" db="EMBL/GenBank/DDBJ databases">
        <authorList>
            <person name="Zhirakovskaya E."/>
        </authorList>
    </citation>
    <scope>NUCLEOTIDE SEQUENCE</scope>
</reference>
<dbReference type="Gene3D" id="3.40.50.10330">
    <property type="entry name" value="Probable inorganic polyphosphate/atp-NAD kinase, domain 1"/>
    <property type="match status" value="1"/>
</dbReference>
<organism evidence="1">
    <name type="scientific">hydrothermal vent metagenome</name>
    <dbReference type="NCBI Taxonomy" id="652676"/>
    <lineage>
        <taxon>unclassified sequences</taxon>
        <taxon>metagenomes</taxon>
        <taxon>ecological metagenomes</taxon>
    </lineage>
</organism>
<dbReference type="GO" id="GO:0003951">
    <property type="term" value="F:NAD+ kinase activity"/>
    <property type="evidence" value="ECO:0007669"/>
    <property type="project" value="InterPro"/>
</dbReference>
<gene>
    <name evidence="1" type="ORF">MNBD_ALPHA09-759</name>
</gene>
<dbReference type="GO" id="GO:0006741">
    <property type="term" value="P:NADP+ biosynthetic process"/>
    <property type="evidence" value="ECO:0007669"/>
    <property type="project" value="InterPro"/>
</dbReference>
<protein>
    <submittedName>
        <fullName evidence="1">Acetoin catabolism protein X, possible NAD kinase</fullName>
    </submittedName>
</protein>
<dbReference type="InterPro" id="IPR039065">
    <property type="entry name" value="AcoX-like"/>
</dbReference>
<proteinExistence type="predicted"/>
<keyword evidence="1" id="KW-0418">Kinase</keyword>
<dbReference type="PANTHER" id="PTHR40697">
    <property type="entry name" value="ACETOIN CATABOLISM PROTEIN X"/>
    <property type="match status" value="1"/>
</dbReference>
<dbReference type="Pfam" id="PF01513">
    <property type="entry name" value="NAD_kinase"/>
    <property type="match status" value="1"/>
</dbReference>
<accession>A0A3B0THY8</accession>
<dbReference type="SUPFAM" id="SSF111331">
    <property type="entry name" value="NAD kinase/diacylglycerol kinase-like"/>
    <property type="match status" value="1"/>
</dbReference>